<evidence type="ECO:0000313" key="12">
    <source>
        <dbReference type="EMBL" id="GIL24956.1"/>
    </source>
</evidence>
<dbReference type="InterPro" id="IPR009075">
    <property type="entry name" value="AcylCo_DH/oxidase_C"/>
</dbReference>
<reference evidence="13" key="1">
    <citation type="journal article" date="2021" name="Int. J. Syst. Evol. Microbiol.">
        <title>Actinocatenispora comari sp. nov., an endophytic actinomycete isolated from aerial parts of Comarum salesowianum.</title>
        <authorList>
            <person name="Oyunbileg N."/>
            <person name="Iizaka Y."/>
            <person name="Hamada M."/>
            <person name="Davaapurev B.O."/>
            <person name="Fukumoto A."/>
            <person name="Tsetseg B."/>
            <person name="Kato F."/>
            <person name="Tamura T."/>
            <person name="Batkhuu J."/>
            <person name="Anzai Y."/>
        </authorList>
    </citation>
    <scope>NUCLEOTIDE SEQUENCE [LARGE SCALE GENOMIC DNA]</scope>
    <source>
        <strain evidence="13">NUM-2625</strain>
    </source>
</reference>
<organism evidence="12 13">
    <name type="scientific">Actinocatenispora comari</name>
    <dbReference type="NCBI Taxonomy" id="2807577"/>
    <lineage>
        <taxon>Bacteria</taxon>
        <taxon>Bacillati</taxon>
        <taxon>Actinomycetota</taxon>
        <taxon>Actinomycetes</taxon>
        <taxon>Micromonosporales</taxon>
        <taxon>Micromonosporaceae</taxon>
        <taxon>Actinocatenispora</taxon>
    </lineage>
</organism>
<dbReference type="FunFam" id="2.40.110.10:FF:000001">
    <property type="entry name" value="Acyl-CoA dehydrogenase, mitochondrial"/>
    <property type="match status" value="1"/>
</dbReference>
<keyword evidence="5 8" id="KW-0560">Oxidoreductase</keyword>
<dbReference type="Pfam" id="PF00441">
    <property type="entry name" value="Acyl-CoA_dh_1"/>
    <property type="match status" value="1"/>
</dbReference>
<dbReference type="SUPFAM" id="SSF47203">
    <property type="entry name" value="Acyl-CoA dehydrogenase C-terminal domain-like"/>
    <property type="match status" value="1"/>
</dbReference>
<dbReference type="FunFam" id="1.20.140.10:FF:000004">
    <property type="entry name" value="Acyl-CoA dehydrogenase FadE25"/>
    <property type="match status" value="1"/>
</dbReference>
<evidence type="ECO:0000313" key="13">
    <source>
        <dbReference type="Proteomes" id="UP000614996"/>
    </source>
</evidence>
<dbReference type="Proteomes" id="UP000614996">
    <property type="component" value="Unassembled WGS sequence"/>
</dbReference>
<feature type="domain" description="Acyl-CoA oxidase/dehydrogenase middle" evidence="10">
    <location>
        <begin position="130"/>
        <end position="224"/>
    </location>
</feature>
<evidence type="ECO:0000256" key="8">
    <source>
        <dbReference type="RuleBase" id="RU362125"/>
    </source>
</evidence>
<evidence type="ECO:0000256" key="2">
    <source>
        <dbReference type="ARBA" id="ARBA00009347"/>
    </source>
</evidence>
<proteinExistence type="inferred from homology"/>
<dbReference type="InterPro" id="IPR036250">
    <property type="entry name" value="AcylCo_DH-like_C"/>
</dbReference>
<dbReference type="InterPro" id="IPR037069">
    <property type="entry name" value="AcylCoA_DH/ox_N_sf"/>
</dbReference>
<comment type="similarity">
    <text evidence="2 8">Belongs to the acyl-CoA dehydrogenase family.</text>
</comment>
<dbReference type="GO" id="GO:0050660">
    <property type="term" value="F:flavin adenine dinucleotide binding"/>
    <property type="evidence" value="ECO:0007669"/>
    <property type="project" value="InterPro"/>
</dbReference>
<evidence type="ECO:0000256" key="5">
    <source>
        <dbReference type="ARBA" id="ARBA00023002"/>
    </source>
</evidence>
<dbReference type="EMBL" id="BOPO01000002">
    <property type="protein sequence ID" value="GIL24956.1"/>
    <property type="molecule type" value="Genomic_DNA"/>
</dbReference>
<dbReference type="InterPro" id="IPR046373">
    <property type="entry name" value="Acyl-CoA_Oxase/DH_mid-dom_sf"/>
</dbReference>
<keyword evidence="4 8" id="KW-0274">FAD</keyword>
<dbReference type="GO" id="GO:0003995">
    <property type="term" value="F:acyl-CoA dehydrogenase activity"/>
    <property type="evidence" value="ECO:0007669"/>
    <property type="project" value="InterPro"/>
</dbReference>
<dbReference type="Gene3D" id="1.20.140.10">
    <property type="entry name" value="Butyryl-CoA Dehydrogenase, subunit A, domain 3"/>
    <property type="match status" value="1"/>
</dbReference>
<evidence type="ECO:0000259" key="9">
    <source>
        <dbReference type="Pfam" id="PF00441"/>
    </source>
</evidence>
<name>A0A8J4A4K9_9ACTN</name>
<dbReference type="PROSITE" id="PS00072">
    <property type="entry name" value="ACYL_COA_DH_1"/>
    <property type="match status" value="1"/>
</dbReference>
<dbReference type="Pfam" id="PF02771">
    <property type="entry name" value="Acyl-CoA_dh_N"/>
    <property type="match status" value="1"/>
</dbReference>
<feature type="domain" description="Acyl-CoA dehydrogenase/oxidase C-terminal" evidence="9">
    <location>
        <begin position="236"/>
        <end position="386"/>
    </location>
</feature>
<evidence type="ECO:0000256" key="7">
    <source>
        <dbReference type="ARBA" id="ARBA00071575"/>
    </source>
</evidence>
<dbReference type="FunFam" id="1.10.540.10:FF:000023">
    <property type="entry name" value="Acyl-CoA dehydrogenase FadE25"/>
    <property type="match status" value="1"/>
</dbReference>
<keyword evidence="3 8" id="KW-0285">Flavoprotein</keyword>
<dbReference type="PIRSF" id="PIRSF016578">
    <property type="entry name" value="HsaA"/>
    <property type="match status" value="1"/>
</dbReference>
<protein>
    <recommendedName>
        <fullName evidence="7">Probable acyl-CoA dehydrogenase fadE25</fullName>
    </recommendedName>
</protein>
<evidence type="ECO:0000256" key="1">
    <source>
        <dbReference type="ARBA" id="ARBA00001974"/>
    </source>
</evidence>
<dbReference type="InterPro" id="IPR006089">
    <property type="entry name" value="Acyl-CoA_DH_CS"/>
</dbReference>
<dbReference type="InterPro" id="IPR006091">
    <property type="entry name" value="Acyl-CoA_Oxase/DH_mid-dom"/>
</dbReference>
<dbReference type="AlphaFoldDB" id="A0A8J4A4K9"/>
<evidence type="ECO:0000259" key="10">
    <source>
        <dbReference type="Pfam" id="PF02770"/>
    </source>
</evidence>
<dbReference type="Gene3D" id="1.10.540.10">
    <property type="entry name" value="Acyl-CoA dehydrogenase/oxidase, N-terminal domain"/>
    <property type="match status" value="1"/>
</dbReference>
<keyword evidence="13" id="KW-1185">Reference proteome</keyword>
<evidence type="ECO:0000259" key="11">
    <source>
        <dbReference type="Pfam" id="PF02771"/>
    </source>
</evidence>
<comment type="cofactor">
    <cofactor evidence="1 8">
        <name>FAD</name>
        <dbReference type="ChEBI" id="CHEBI:57692"/>
    </cofactor>
</comment>
<dbReference type="PANTHER" id="PTHR43884">
    <property type="entry name" value="ACYL-COA DEHYDROGENASE"/>
    <property type="match status" value="1"/>
</dbReference>
<accession>A0A8J4A4K9</accession>
<dbReference type="PANTHER" id="PTHR43884:SF12">
    <property type="entry name" value="ISOVALERYL-COA DEHYDROGENASE, MITOCHONDRIAL-RELATED"/>
    <property type="match status" value="1"/>
</dbReference>
<comment type="caution">
    <text evidence="12">The sequence shown here is derived from an EMBL/GenBank/DDBJ whole genome shotgun (WGS) entry which is preliminary data.</text>
</comment>
<evidence type="ECO:0000256" key="4">
    <source>
        <dbReference type="ARBA" id="ARBA00022827"/>
    </source>
</evidence>
<dbReference type="RefSeq" id="WP_207122565.1">
    <property type="nucleotide sequence ID" value="NZ_BOPO01000002.1"/>
</dbReference>
<dbReference type="SUPFAM" id="SSF56645">
    <property type="entry name" value="Acyl-CoA dehydrogenase NM domain-like"/>
    <property type="match status" value="1"/>
</dbReference>
<feature type="domain" description="Acyl-CoA dehydrogenase/oxidase N-terminal" evidence="11">
    <location>
        <begin position="15"/>
        <end position="125"/>
    </location>
</feature>
<dbReference type="Gene3D" id="2.40.110.10">
    <property type="entry name" value="Butyryl-CoA Dehydrogenase, subunit A, domain 2"/>
    <property type="match status" value="1"/>
</dbReference>
<dbReference type="InterPro" id="IPR009100">
    <property type="entry name" value="AcylCoA_DH/oxidase_NM_dom_sf"/>
</dbReference>
<dbReference type="InterPro" id="IPR013786">
    <property type="entry name" value="AcylCoA_DH/ox_N"/>
</dbReference>
<gene>
    <name evidence="12" type="ORF">NUM_02110</name>
</gene>
<evidence type="ECO:0000256" key="3">
    <source>
        <dbReference type="ARBA" id="ARBA00022630"/>
    </source>
</evidence>
<dbReference type="PROSITE" id="PS00073">
    <property type="entry name" value="ACYL_COA_DH_2"/>
    <property type="match status" value="1"/>
</dbReference>
<dbReference type="Pfam" id="PF02770">
    <property type="entry name" value="Acyl-CoA_dh_M"/>
    <property type="match status" value="1"/>
</dbReference>
<comment type="catalytic activity">
    <reaction evidence="6">
        <text>a 2,3-saturated acyl-CoA + A = a 2,3-dehydroacyl-CoA + AH2</text>
        <dbReference type="Rhea" id="RHEA:48608"/>
        <dbReference type="ChEBI" id="CHEBI:13193"/>
        <dbReference type="ChEBI" id="CHEBI:17499"/>
        <dbReference type="ChEBI" id="CHEBI:60015"/>
        <dbReference type="ChEBI" id="CHEBI:65111"/>
    </reaction>
</comment>
<evidence type="ECO:0000256" key="6">
    <source>
        <dbReference type="ARBA" id="ARBA00052546"/>
    </source>
</evidence>
<sequence>MSLNNPDFAVYELPEEHQTIREAVRAVCDGKVAPHAAEVDEKSVFPQEAYDALRASDFHAPHIPTEYGGAGADALATAIVIEEVARACASSSLIPAVNKLGTMPLLLAGSDKLKQRYLPPVARGDAMFSYCLSEPEAGSDAASMKTRAVRDGDFWVLNGAKRWITNAGVSEYYTVFAVTDPEKRSKGISAFVVEKGDEGVSFGAPEHKLGIKGSPTREVYFDNVRIPADRIIGVEGEGFKTAMRTLDHTRVTIAAQALGIAQGALDYAAGYVKERKQFGKPIAEFQGVQFMLADMAMKLEAARQITYAAAGKSERGDADLTFFGAAAKCYASDAAMEITTDAVQLLGGYGYTKDYPLERMMRDAKITQIYEGTNQVQRVVMARQVLAQH</sequence>